<sequence>MNLKENKEIKEILENVKIGMIDYIEPGETEYTESDVEKCISLMDNFLSEISISDSRENGMQSVKKVVVELNKLNEACEYELIETDQREQLAEIIIIAGSLKGYNDKNEDITEEWRDW</sequence>
<evidence type="ECO:0000313" key="1">
    <source>
        <dbReference type="EMBL" id="CAL2085928.1"/>
    </source>
</evidence>
<dbReference type="Proteomes" id="UP001497416">
    <property type="component" value="Unassembled WGS sequence"/>
</dbReference>
<dbReference type="EMBL" id="CAXIXY010000004">
    <property type="protein sequence ID" value="CAL2085928.1"/>
    <property type="molecule type" value="Genomic_DNA"/>
</dbReference>
<gene>
    <name evidence="1" type="ORF">T190607A01A_20555</name>
</gene>
<protein>
    <submittedName>
        <fullName evidence="1">Uncharacterized protein</fullName>
    </submittedName>
</protein>
<organism evidence="1 2">
    <name type="scientific">Tenacibaculum platacis</name>
    <dbReference type="NCBI Taxonomy" id="3137852"/>
    <lineage>
        <taxon>Bacteria</taxon>
        <taxon>Pseudomonadati</taxon>
        <taxon>Bacteroidota</taxon>
        <taxon>Flavobacteriia</taxon>
        <taxon>Flavobacteriales</taxon>
        <taxon>Flavobacteriaceae</taxon>
        <taxon>Tenacibaculum</taxon>
    </lineage>
</organism>
<proteinExistence type="predicted"/>
<accession>A0ABM9P0F3</accession>
<dbReference type="RefSeq" id="WP_348712101.1">
    <property type="nucleotide sequence ID" value="NZ_CAXIXY010000004.1"/>
</dbReference>
<comment type="caution">
    <text evidence="1">The sequence shown here is derived from an EMBL/GenBank/DDBJ whole genome shotgun (WGS) entry which is preliminary data.</text>
</comment>
<evidence type="ECO:0000313" key="2">
    <source>
        <dbReference type="Proteomes" id="UP001497416"/>
    </source>
</evidence>
<name>A0ABM9P0F3_9FLAO</name>
<keyword evidence="2" id="KW-1185">Reference proteome</keyword>
<reference evidence="1 2" key="1">
    <citation type="submission" date="2024-05" db="EMBL/GenBank/DDBJ databases">
        <authorList>
            <person name="Duchaud E."/>
        </authorList>
    </citation>
    <scope>NUCLEOTIDE SEQUENCE [LARGE SCALE GENOMIC DNA]</scope>
    <source>
        <strain evidence="1">Ena-SAMPLE-TAB-13-05-2024-13:56:06:370-140302</strain>
    </source>
</reference>